<feature type="signal peptide" evidence="34">
    <location>
        <begin position="1"/>
        <end position="18"/>
    </location>
</feature>
<comment type="catalytic activity">
    <reaction evidence="30">
        <text>1-(9Z,12Z)-octadecadienoyl-sn-glycero-3-phosphocholine + H2O = 1-(9Z,12Z-octadecadienoyl)-sn-glycerol + phosphocholine + H(+)</text>
        <dbReference type="Rhea" id="RHEA:41115"/>
        <dbReference type="ChEBI" id="CHEBI:15377"/>
        <dbReference type="ChEBI" id="CHEBI:15378"/>
        <dbReference type="ChEBI" id="CHEBI:28733"/>
        <dbReference type="ChEBI" id="CHEBI:75561"/>
        <dbReference type="ChEBI" id="CHEBI:295975"/>
    </reaction>
    <physiologicalReaction direction="left-to-right" evidence="30">
        <dbReference type="Rhea" id="RHEA:41116"/>
    </physiologicalReaction>
</comment>
<reference evidence="35 36" key="1">
    <citation type="journal article" date="2021" name="Sci. Rep.">
        <title>The distribution of antibiotic resistance genes in chicken gut microbiota commensals.</title>
        <authorList>
            <person name="Juricova H."/>
            <person name="Matiasovicova J."/>
            <person name="Kubasova T."/>
            <person name="Cejkova D."/>
            <person name="Rychlik I."/>
        </authorList>
    </citation>
    <scope>NUCLEOTIDE SEQUENCE [LARGE SCALE GENOMIC DNA]</scope>
    <source>
        <strain evidence="35 36">An819</strain>
    </source>
</reference>
<evidence type="ECO:0000256" key="14">
    <source>
        <dbReference type="ARBA" id="ARBA00023136"/>
    </source>
</evidence>
<evidence type="ECO:0000256" key="31">
    <source>
        <dbReference type="ARBA" id="ARBA00049320"/>
    </source>
</evidence>
<comment type="catalytic activity">
    <reaction evidence="31">
        <text>1-(5Z,8Z,11Z,14Z-eicosatetraenoyl)-sn-glycero-3-phosphocholine + H2O = 1-(5Z,8Z,11Z,14Z-eicosatetraenoyl)-sn-glycerol + phosphocholine + H(+)</text>
        <dbReference type="Rhea" id="RHEA:41003"/>
        <dbReference type="ChEBI" id="CHEBI:15377"/>
        <dbReference type="ChEBI" id="CHEBI:15378"/>
        <dbReference type="ChEBI" id="CHEBI:34071"/>
        <dbReference type="ChEBI" id="CHEBI:74344"/>
        <dbReference type="ChEBI" id="CHEBI:295975"/>
    </reaction>
    <physiologicalReaction direction="left-to-right" evidence="31">
        <dbReference type="Rhea" id="RHEA:41004"/>
    </physiologicalReaction>
</comment>
<sequence>MKRLFSFVYLFVGLLATACGQSQQQGAKRPKLVVGIIVDQMRWDYLHYYDYTFGNDGFRRLLSEGYSCDNNQITYVPTVTAVGHSCVYTGSVPAITGIAGNDFYKDGKRTYCADDATVQTVGSESKAGLMSPRNLRVTTMCDAVKIAQDFKAKTIGVSLKDRGAIMPAGHTANAAYWFDNDHGVFITSTYYMKQLPAWVDDFNKANKQTTDIRYTPKGNTLVADMAIAALNGEQLGRGTTTDFLAVSFSSTDYIGHRYGTRSPQTEEAYRELDKEIAKLLGALDNAVGKGNYLLFLSADHAAAHNAALMQKNGVPAGEWDESTALADMNGHLKKLYNTGANLVKDLIEYRVYLDYEAIKAAGRTADEVEAALCDYIDNDDRVAYAVPFDKVQSMSIPQAIRERIINGYNPKRSGDIQIILQPGYYGFDSGSFHEGTSHGVWCSYDTHIPLIFYGWHVNHGRTSKETHVTDIAATVCSMLDIQNPNGCVGTPIQMK</sequence>
<dbReference type="EC" id="3.1.4.38" evidence="4"/>
<evidence type="ECO:0000256" key="15">
    <source>
        <dbReference type="ARBA" id="ARBA00023157"/>
    </source>
</evidence>
<dbReference type="EMBL" id="JACJJL010000011">
    <property type="protein sequence ID" value="MBM6661649.1"/>
    <property type="molecule type" value="Genomic_DNA"/>
</dbReference>
<evidence type="ECO:0000256" key="18">
    <source>
        <dbReference type="ARBA" id="ARBA00031167"/>
    </source>
</evidence>
<evidence type="ECO:0000256" key="4">
    <source>
        <dbReference type="ARBA" id="ARBA00012318"/>
    </source>
</evidence>
<comment type="catalytic activity">
    <reaction evidence="29">
        <text>sn-glycerol 3-phosphocholine + H2O = phosphocholine + glycerol + H(+)</text>
        <dbReference type="Rhea" id="RHEA:19545"/>
        <dbReference type="ChEBI" id="CHEBI:15377"/>
        <dbReference type="ChEBI" id="CHEBI:15378"/>
        <dbReference type="ChEBI" id="CHEBI:16870"/>
        <dbReference type="ChEBI" id="CHEBI:17754"/>
        <dbReference type="ChEBI" id="CHEBI:295975"/>
        <dbReference type="EC" id="3.1.4.38"/>
    </reaction>
    <physiologicalReaction direction="left-to-right" evidence="29">
        <dbReference type="Rhea" id="RHEA:19546"/>
    </physiologicalReaction>
</comment>
<dbReference type="InterPro" id="IPR002591">
    <property type="entry name" value="Phosphodiest/P_Trfase"/>
</dbReference>
<evidence type="ECO:0000256" key="30">
    <source>
        <dbReference type="ARBA" id="ARBA00049092"/>
    </source>
</evidence>
<evidence type="ECO:0000256" key="33">
    <source>
        <dbReference type="PIRSR" id="PIRSR031924-51"/>
    </source>
</evidence>
<feature type="active site" description="Phosphothreonine intermediate" evidence="32">
    <location>
        <position position="80"/>
    </location>
</feature>
<comment type="subcellular location">
    <subcellularLocation>
        <location evidence="2">Cell membrane</location>
        <topology evidence="2">Lipid-anchor</topology>
        <topology evidence="2">GPI-anchor</topology>
    </subcellularLocation>
</comment>
<keyword evidence="36" id="KW-1185">Reference proteome</keyword>
<evidence type="ECO:0000256" key="29">
    <source>
        <dbReference type="ARBA" id="ARBA00048703"/>
    </source>
</evidence>
<dbReference type="PANTHER" id="PTHR10151:SF66">
    <property type="entry name" value="GLYCEROPHOSPHOCHOLINE CHOLINEPHOSPHODIESTERASE ENPP6"/>
    <property type="match status" value="1"/>
</dbReference>
<evidence type="ECO:0000256" key="28">
    <source>
        <dbReference type="ARBA" id="ARBA00048234"/>
    </source>
</evidence>
<comment type="catalytic activity">
    <reaction evidence="25">
        <text>a 1-acyl-sn-glycero-3-phosphocholine + H2O = a 1-acyl-sn-glycerol + phosphocholine + H(+)</text>
        <dbReference type="Rhea" id="RHEA:44720"/>
        <dbReference type="ChEBI" id="CHEBI:15377"/>
        <dbReference type="ChEBI" id="CHEBI:15378"/>
        <dbReference type="ChEBI" id="CHEBI:58168"/>
        <dbReference type="ChEBI" id="CHEBI:64683"/>
        <dbReference type="ChEBI" id="CHEBI:295975"/>
    </reaction>
    <physiologicalReaction direction="left-to-right" evidence="25">
        <dbReference type="Rhea" id="RHEA:44721"/>
    </physiologicalReaction>
</comment>
<keyword evidence="9 34" id="KW-0732">Signal</keyword>
<keyword evidence="13" id="KW-0443">Lipid metabolism</keyword>
<evidence type="ECO:0000256" key="16">
    <source>
        <dbReference type="ARBA" id="ARBA00023180"/>
    </source>
</evidence>
<evidence type="ECO:0000256" key="7">
    <source>
        <dbReference type="ARBA" id="ARBA00022622"/>
    </source>
</evidence>
<comment type="function">
    <text evidence="20">Choline-specific glycerophosphodiesterase that hydrolyzes glycerophosphocholine (GPC) and lysophosphatidylcholine (LPC) and contributes to supplying choline to the cells. Has a preference for LPC with short (12:0 and 14:0) or polyunsaturated (18:2 and 20:4) fatty acids. In vitro, hydrolyzes only choline-containing lysophospholipids, such as sphingosylphosphorylcholine (SPC), platelet-activating factor (PAF) and lysoPAF, but not other lysophospholipids.</text>
</comment>
<dbReference type="InterPro" id="IPR017850">
    <property type="entry name" value="Alkaline_phosphatase_core_sf"/>
</dbReference>
<evidence type="ECO:0000256" key="27">
    <source>
        <dbReference type="ARBA" id="ARBA00048209"/>
    </source>
</evidence>
<evidence type="ECO:0000256" key="21">
    <source>
        <dbReference type="ARBA" id="ARBA00047290"/>
    </source>
</evidence>
<dbReference type="Gene3D" id="3.40.720.10">
    <property type="entry name" value="Alkaline Phosphatase, subunit A"/>
    <property type="match status" value="2"/>
</dbReference>
<feature type="binding site" evidence="33">
    <location>
        <position position="101"/>
    </location>
    <ligand>
        <name>substrate</name>
    </ligand>
</feature>
<keyword evidence="12" id="KW-0442">Lipid degradation</keyword>
<dbReference type="RefSeq" id="WP_205109300.1">
    <property type="nucleotide sequence ID" value="NZ_JACJJL010000011.1"/>
</dbReference>
<feature type="binding site" evidence="33">
    <location>
        <begin position="160"/>
        <end position="162"/>
    </location>
    <ligand>
        <name>substrate</name>
    </ligand>
</feature>
<evidence type="ECO:0000256" key="19">
    <source>
        <dbReference type="ARBA" id="ARBA00032556"/>
    </source>
</evidence>
<comment type="cofactor">
    <cofactor evidence="1">
        <name>Zn(2+)</name>
        <dbReference type="ChEBI" id="CHEBI:29105"/>
    </cofactor>
</comment>
<dbReference type="GO" id="GO:0098552">
    <property type="term" value="C:side of membrane"/>
    <property type="evidence" value="ECO:0007669"/>
    <property type="project" value="UniProtKB-KW"/>
</dbReference>
<comment type="catalytic activity">
    <reaction evidence="23">
        <text>glycero-2-phosphocholine + H2O = phosphocholine + glycerol + H(+)</text>
        <dbReference type="Rhea" id="RHEA:61684"/>
        <dbReference type="ChEBI" id="CHEBI:15377"/>
        <dbReference type="ChEBI" id="CHEBI:15378"/>
        <dbReference type="ChEBI" id="CHEBI:17754"/>
        <dbReference type="ChEBI" id="CHEBI:144950"/>
        <dbReference type="ChEBI" id="CHEBI:295975"/>
    </reaction>
    <physiologicalReaction direction="left-to-right" evidence="23">
        <dbReference type="Rhea" id="RHEA:61685"/>
    </physiologicalReaction>
</comment>
<feature type="chain" id="PRO_5036749529" description="glycerophosphocholine cholinephosphodiesterase" evidence="34">
    <location>
        <begin position="19"/>
        <end position="495"/>
    </location>
</feature>
<dbReference type="GO" id="GO:0046872">
    <property type="term" value="F:metal ion binding"/>
    <property type="evidence" value="ECO:0007669"/>
    <property type="project" value="UniProtKB-KW"/>
</dbReference>
<evidence type="ECO:0000256" key="1">
    <source>
        <dbReference type="ARBA" id="ARBA00001947"/>
    </source>
</evidence>
<keyword evidence="8" id="KW-0479">Metal-binding</keyword>
<keyword evidence="6 32" id="KW-0597">Phosphoprotein</keyword>
<keyword evidence="7" id="KW-0336">GPI-anchor</keyword>
<keyword evidence="15" id="KW-1015">Disulfide bond</keyword>
<evidence type="ECO:0000256" key="6">
    <source>
        <dbReference type="ARBA" id="ARBA00022553"/>
    </source>
</evidence>
<comment type="catalytic activity">
    <reaction evidence="24">
        <text>a 1-O-alkyl-sn-glycero-3-phosphocholine + H2O = a 1-O-alkyl-sn-glycerol + phosphocholine + H(+)</text>
        <dbReference type="Rhea" id="RHEA:36083"/>
        <dbReference type="ChEBI" id="CHEBI:15377"/>
        <dbReference type="ChEBI" id="CHEBI:15378"/>
        <dbReference type="ChEBI" id="CHEBI:15850"/>
        <dbReference type="ChEBI" id="CHEBI:30909"/>
        <dbReference type="ChEBI" id="CHEBI:295975"/>
    </reaction>
    <physiologicalReaction direction="left-to-right" evidence="24">
        <dbReference type="Rhea" id="RHEA:36084"/>
    </physiologicalReaction>
</comment>
<evidence type="ECO:0000256" key="20">
    <source>
        <dbReference type="ARBA" id="ARBA00046203"/>
    </source>
</evidence>
<dbReference type="PROSITE" id="PS51257">
    <property type="entry name" value="PROKAR_LIPOPROTEIN"/>
    <property type="match status" value="1"/>
</dbReference>
<dbReference type="SUPFAM" id="SSF53649">
    <property type="entry name" value="Alkaline phosphatase-like"/>
    <property type="match status" value="1"/>
</dbReference>
<evidence type="ECO:0000256" key="23">
    <source>
        <dbReference type="ARBA" id="ARBA00047482"/>
    </source>
</evidence>
<comment type="similarity">
    <text evidence="3">Belongs to the nucleotide pyrophosphatase/phosphodiesterase family.</text>
</comment>
<evidence type="ECO:0000256" key="25">
    <source>
        <dbReference type="ARBA" id="ARBA00047600"/>
    </source>
</evidence>
<name>A0A938WNY9_9BACT</name>
<dbReference type="CDD" id="cd16016">
    <property type="entry name" value="AP-SPAP"/>
    <property type="match status" value="1"/>
</dbReference>
<keyword evidence="16" id="KW-0325">Glycoprotein</keyword>
<dbReference type="PIRSF" id="PIRSF031924">
    <property type="entry name" value="Pi-irrepressible_AP"/>
    <property type="match status" value="1"/>
</dbReference>
<keyword evidence="14" id="KW-0472">Membrane</keyword>
<evidence type="ECO:0000256" key="17">
    <source>
        <dbReference type="ARBA" id="ARBA00023288"/>
    </source>
</evidence>
<keyword evidence="17" id="KW-0449">Lipoprotein</keyword>
<evidence type="ECO:0000313" key="35">
    <source>
        <dbReference type="EMBL" id="MBM6661649.1"/>
    </source>
</evidence>
<evidence type="ECO:0000313" key="36">
    <source>
        <dbReference type="Proteomes" id="UP000764045"/>
    </source>
</evidence>
<dbReference type="PANTHER" id="PTHR10151">
    <property type="entry name" value="ECTONUCLEOTIDE PYROPHOSPHATASE/PHOSPHODIESTERASE"/>
    <property type="match status" value="1"/>
</dbReference>
<comment type="catalytic activity">
    <reaction evidence="26">
        <text>1-tetradecanoyl-sn-glycero-3-phosphocholine + H2O = 1-tetradecanoyl-sn-glycerol + phosphocholine + H(+)</text>
        <dbReference type="Rhea" id="RHEA:40999"/>
        <dbReference type="ChEBI" id="CHEBI:15377"/>
        <dbReference type="ChEBI" id="CHEBI:15378"/>
        <dbReference type="ChEBI" id="CHEBI:64489"/>
        <dbReference type="ChEBI" id="CHEBI:75536"/>
        <dbReference type="ChEBI" id="CHEBI:295975"/>
    </reaction>
    <physiologicalReaction direction="left-to-right" evidence="26">
        <dbReference type="Rhea" id="RHEA:41000"/>
    </physiologicalReaction>
</comment>
<dbReference type="GO" id="GO:0004035">
    <property type="term" value="F:alkaline phosphatase activity"/>
    <property type="evidence" value="ECO:0007669"/>
    <property type="project" value="InterPro"/>
</dbReference>
<evidence type="ECO:0000256" key="34">
    <source>
        <dbReference type="SAM" id="SignalP"/>
    </source>
</evidence>
<evidence type="ECO:0000256" key="26">
    <source>
        <dbReference type="ARBA" id="ARBA00047779"/>
    </source>
</evidence>
<comment type="catalytic activity">
    <reaction evidence="28">
        <text>sphing-4-enine-phosphocholine + H2O = sphing-4-enine + phosphocholine + H(+)</text>
        <dbReference type="Rhea" id="RHEA:41095"/>
        <dbReference type="ChEBI" id="CHEBI:15377"/>
        <dbReference type="ChEBI" id="CHEBI:15378"/>
        <dbReference type="ChEBI" id="CHEBI:57756"/>
        <dbReference type="ChEBI" id="CHEBI:58906"/>
        <dbReference type="ChEBI" id="CHEBI:295975"/>
    </reaction>
    <physiologicalReaction direction="left-to-right" evidence="28">
        <dbReference type="Rhea" id="RHEA:41096"/>
    </physiologicalReaction>
</comment>
<evidence type="ECO:0000256" key="5">
    <source>
        <dbReference type="ARBA" id="ARBA00022475"/>
    </source>
</evidence>
<evidence type="ECO:0000256" key="24">
    <source>
        <dbReference type="ARBA" id="ARBA00047494"/>
    </source>
</evidence>
<evidence type="ECO:0000256" key="8">
    <source>
        <dbReference type="ARBA" id="ARBA00022723"/>
    </source>
</evidence>
<protein>
    <recommendedName>
        <fullName evidence="4">glycerophosphocholine cholinephosphodiesterase</fullName>
        <ecNumber evidence="4">3.1.4.38</ecNumber>
    </recommendedName>
    <alternativeName>
        <fullName evidence="19">Choline-specific glycerophosphodiester phosphodiesterase</fullName>
    </alternativeName>
    <alternativeName>
        <fullName evidence="18">Ectonucleotide pyrophosphatase/phosphodiesterase family member 6</fullName>
    </alternativeName>
</protein>
<keyword evidence="10" id="KW-0378">Hydrolase</keyword>
<gene>
    <name evidence="35" type="ORF">H6B30_07785</name>
</gene>
<dbReference type="GO" id="GO:0005886">
    <property type="term" value="C:plasma membrane"/>
    <property type="evidence" value="ECO:0007669"/>
    <property type="project" value="UniProtKB-SubCell"/>
</dbReference>
<comment type="catalytic activity">
    <reaction evidence="22">
        <text>1-(9Z-octadecenoyl)-sn-glycero-3-phosphocholine + H2O = 1-(9Z-octadecenoyl)-sn-glycerol + phosphocholine + H(+)</text>
        <dbReference type="Rhea" id="RHEA:41091"/>
        <dbReference type="ChEBI" id="CHEBI:15377"/>
        <dbReference type="ChEBI" id="CHEBI:15378"/>
        <dbReference type="ChEBI" id="CHEBI:28610"/>
        <dbReference type="ChEBI" id="CHEBI:75757"/>
        <dbReference type="ChEBI" id="CHEBI:295975"/>
    </reaction>
    <physiologicalReaction direction="left-to-right" evidence="22">
        <dbReference type="Rhea" id="RHEA:41092"/>
    </physiologicalReaction>
</comment>
<comment type="catalytic activity">
    <reaction evidence="21">
        <text>1-dodecanoyl-sn-glycero-3-phosphocholine + H2O = 1-dodecanoyl-sn-glycerol + phosphocholine + H(+)</text>
        <dbReference type="Rhea" id="RHEA:41127"/>
        <dbReference type="ChEBI" id="CHEBI:15377"/>
        <dbReference type="ChEBI" id="CHEBI:15378"/>
        <dbReference type="ChEBI" id="CHEBI:74966"/>
        <dbReference type="ChEBI" id="CHEBI:75529"/>
        <dbReference type="ChEBI" id="CHEBI:295975"/>
    </reaction>
    <physiologicalReaction direction="left-to-right" evidence="21">
        <dbReference type="Rhea" id="RHEA:41128"/>
    </physiologicalReaction>
</comment>
<organism evidence="35 36">
    <name type="scientific">Marseilla massiliensis</name>
    <dbReference type="NCBI Taxonomy" id="1841864"/>
    <lineage>
        <taxon>Bacteria</taxon>
        <taxon>Pseudomonadati</taxon>
        <taxon>Bacteroidota</taxon>
        <taxon>Bacteroidia</taxon>
        <taxon>Bacteroidales</taxon>
        <taxon>Prevotellaceae</taxon>
        <taxon>Marseilla</taxon>
    </lineage>
</organism>
<evidence type="ECO:0000256" key="10">
    <source>
        <dbReference type="ARBA" id="ARBA00022801"/>
    </source>
</evidence>
<dbReference type="GO" id="GO:0047390">
    <property type="term" value="F:glycerophosphocholine cholinephosphodiesterase activity"/>
    <property type="evidence" value="ECO:0007669"/>
    <property type="project" value="UniProtKB-EC"/>
</dbReference>
<evidence type="ECO:0000256" key="2">
    <source>
        <dbReference type="ARBA" id="ARBA00004609"/>
    </source>
</evidence>
<comment type="catalytic activity">
    <reaction evidence="27">
        <text>1-hexadecanoyl-sn-glycero-3-phosphocholine + H2O = 1-hexadecanoyl-sn-glycerol + phosphocholine + H(+)</text>
        <dbReference type="Rhea" id="RHEA:41119"/>
        <dbReference type="ChEBI" id="CHEBI:15377"/>
        <dbReference type="ChEBI" id="CHEBI:15378"/>
        <dbReference type="ChEBI" id="CHEBI:72998"/>
        <dbReference type="ChEBI" id="CHEBI:75542"/>
        <dbReference type="ChEBI" id="CHEBI:295975"/>
    </reaction>
    <physiologicalReaction direction="left-to-right" evidence="27">
        <dbReference type="Rhea" id="RHEA:41120"/>
    </physiologicalReaction>
</comment>
<dbReference type="GO" id="GO:0016042">
    <property type="term" value="P:lipid catabolic process"/>
    <property type="evidence" value="ECO:0007669"/>
    <property type="project" value="UniProtKB-KW"/>
</dbReference>
<evidence type="ECO:0000256" key="22">
    <source>
        <dbReference type="ARBA" id="ARBA00047322"/>
    </source>
</evidence>
<evidence type="ECO:0000256" key="11">
    <source>
        <dbReference type="ARBA" id="ARBA00022833"/>
    </source>
</evidence>
<keyword evidence="5" id="KW-1003">Cell membrane</keyword>
<dbReference type="Pfam" id="PF01663">
    <property type="entry name" value="Phosphodiest"/>
    <property type="match status" value="1"/>
</dbReference>
<dbReference type="InterPro" id="IPR026263">
    <property type="entry name" value="Alkaline_phosphatase_prok"/>
</dbReference>
<evidence type="ECO:0000256" key="13">
    <source>
        <dbReference type="ARBA" id="ARBA00023098"/>
    </source>
</evidence>
<dbReference type="AlphaFoldDB" id="A0A938WNY9"/>
<evidence type="ECO:0000256" key="9">
    <source>
        <dbReference type="ARBA" id="ARBA00022729"/>
    </source>
</evidence>
<evidence type="ECO:0000256" key="32">
    <source>
        <dbReference type="PIRSR" id="PIRSR031924-50"/>
    </source>
</evidence>
<evidence type="ECO:0000256" key="3">
    <source>
        <dbReference type="ARBA" id="ARBA00010594"/>
    </source>
</evidence>
<keyword evidence="11" id="KW-0862">Zinc</keyword>
<accession>A0A938WNY9</accession>
<proteinExistence type="inferred from homology"/>
<evidence type="ECO:0000256" key="12">
    <source>
        <dbReference type="ARBA" id="ARBA00022963"/>
    </source>
</evidence>
<dbReference type="Proteomes" id="UP000764045">
    <property type="component" value="Unassembled WGS sequence"/>
</dbReference>
<comment type="caution">
    <text evidence="35">The sequence shown here is derived from an EMBL/GenBank/DDBJ whole genome shotgun (WGS) entry which is preliminary data.</text>
</comment>